<dbReference type="KEGG" id="crx:CRECT_0225"/>
<dbReference type="AlphaFoldDB" id="A0A6G5QJQ1"/>
<protein>
    <submittedName>
        <fullName evidence="1">Uncharacterized protein</fullName>
    </submittedName>
</protein>
<dbReference type="Proteomes" id="UP000502377">
    <property type="component" value="Chromosome"/>
</dbReference>
<sequence length="76" mass="8661">MMIVIPNADKKLINILKALNSMRTKPYEIIKQDKIYTQDFIESIKKSEQEFGTHVKNGTLKTFKTANEAFKDAGLA</sequence>
<dbReference type="RefSeq" id="WP_002945496.1">
    <property type="nucleotide sequence ID" value="NZ_CP012543.1"/>
</dbReference>
<reference evidence="1 2" key="1">
    <citation type="submission" date="2016-07" db="EMBL/GenBank/DDBJ databases">
        <title>Comparative genomics of the Campylobacter concisus group.</title>
        <authorList>
            <person name="Miller W.G."/>
            <person name="Yee E."/>
            <person name="Chapman M.H."/>
            <person name="Huynh S."/>
            <person name="Bono J.L."/>
            <person name="On S.L.W."/>
            <person name="StLeger J."/>
            <person name="Foster G."/>
            <person name="Parker C.T."/>
        </authorList>
    </citation>
    <scope>NUCLEOTIDE SEQUENCE [LARGE SCALE GENOMIC DNA]</scope>
    <source>
        <strain evidence="1 2">ATCC 33238</strain>
    </source>
</reference>
<organism evidence="1 2">
    <name type="scientific">Campylobacter rectus</name>
    <name type="common">Wolinella recta</name>
    <dbReference type="NCBI Taxonomy" id="203"/>
    <lineage>
        <taxon>Bacteria</taxon>
        <taxon>Pseudomonadati</taxon>
        <taxon>Campylobacterota</taxon>
        <taxon>Epsilonproteobacteria</taxon>
        <taxon>Campylobacterales</taxon>
        <taxon>Campylobacteraceae</taxon>
        <taxon>Campylobacter</taxon>
    </lineage>
</organism>
<evidence type="ECO:0000313" key="2">
    <source>
        <dbReference type="Proteomes" id="UP000502377"/>
    </source>
</evidence>
<proteinExistence type="predicted"/>
<gene>
    <name evidence="1" type="ORF">CRECT_0225</name>
</gene>
<evidence type="ECO:0000313" key="1">
    <source>
        <dbReference type="EMBL" id="QCD45925.1"/>
    </source>
</evidence>
<dbReference type="EMBL" id="CP012543">
    <property type="protein sequence ID" value="QCD45925.1"/>
    <property type="molecule type" value="Genomic_DNA"/>
</dbReference>
<name>A0A6G5QJQ1_CAMRE</name>
<accession>A0A6G5QJQ1</accession>